<dbReference type="InterPro" id="IPR046347">
    <property type="entry name" value="bZIP_sf"/>
</dbReference>
<dbReference type="GO" id="GO:0000977">
    <property type="term" value="F:RNA polymerase II transcription regulatory region sequence-specific DNA binding"/>
    <property type="evidence" value="ECO:0007669"/>
    <property type="project" value="TreeGrafter"/>
</dbReference>
<dbReference type="PANTHER" id="PTHR13044:SF14">
    <property type="entry name" value="CRYPTOCEPHAL, ISOFORM A"/>
    <property type="match status" value="1"/>
</dbReference>
<evidence type="ECO:0000313" key="11">
    <source>
        <dbReference type="Proteomes" id="UP001432322"/>
    </source>
</evidence>
<sequence>QEPPPYCGSDIIIVTQSVDTGETINLKMAAPFDSDDLMKRSLFGAIFGYKKNPSNNSRSRASSVDHPDQPGPSWASAPQPHHHHAAVAAAAPPPAAHVDVAPAPIADAYPAYNPHVFPGPHPPLPVLTAQCPFRRGLQPSYSSLAHQHQSVPPPPPAPAPAPMLAPLYPPGGAPYAPPPYTPYAPMDQYKTKADIYREIVNECEEFERSTTTTPLVDSSPATPTVNSPTAAATCPWSAQQQQQQLQQLQQPINEITNHLSYHSLDHQRVATMIQQQVDIKPLLGNQMSLEDLVKFVVQAVKETSGSPNAITTQSPEEILKRKRQMNNEAAARYRKRQREEKDKQNGELDALEQRNLDLKRTVDDMEREIEVLKKYVLEQSRNSVVTKVEE</sequence>
<dbReference type="InterPro" id="IPR004827">
    <property type="entry name" value="bZIP"/>
</dbReference>
<keyword evidence="6" id="KW-0539">Nucleus</keyword>
<evidence type="ECO:0000256" key="8">
    <source>
        <dbReference type="SAM" id="MobiDB-lite"/>
    </source>
</evidence>
<comment type="caution">
    <text evidence="10">The sequence shown here is derived from an EMBL/GenBank/DDBJ whole genome shotgun (WGS) entry which is preliminary data.</text>
</comment>
<comment type="similarity">
    <text evidence="2">Belongs to the bZIP family.</text>
</comment>
<dbReference type="EMBL" id="BTSY01000004">
    <property type="protein sequence ID" value="GMT26106.1"/>
    <property type="molecule type" value="Genomic_DNA"/>
</dbReference>
<dbReference type="Gene3D" id="1.20.5.170">
    <property type="match status" value="1"/>
</dbReference>
<keyword evidence="5" id="KW-0804">Transcription</keyword>
<dbReference type="GO" id="GO:0005634">
    <property type="term" value="C:nucleus"/>
    <property type="evidence" value="ECO:0007669"/>
    <property type="project" value="UniProtKB-SubCell"/>
</dbReference>
<dbReference type="SMART" id="SM00338">
    <property type="entry name" value="BRLZ"/>
    <property type="match status" value="1"/>
</dbReference>
<feature type="domain" description="BZIP" evidence="9">
    <location>
        <begin position="316"/>
        <end position="379"/>
    </location>
</feature>
<feature type="region of interest" description="Disordered" evidence="8">
    <location>
        <begin position="208"/>
        <end position="231"/>
    </location>
</feature>
<dbReference type="PROSITE" id="PS50217">
    <property type="entry name" value="BZIP"/>
    <property type="match status" value="1"/>
</dbReference>
<gene>
    <name evidence="10" type="ORF">PFISCL1PPCAC_17403</name>
</gene>
<dbReference type="AlphaFoldDB" id="A0AAV5W5P3"/>
<keyword evidence="4" id="KW-0238">DNA-binding</keyword>
<feature type="compositionally biased region" description="Polar residues" evidence="8">
    <location>
        <begin position="209"/>
        <end position="230"/>
    </location>
</feature>
<evidence type="ECO:0000259" key="9">
    <source>
        <dbReference type="PROSITE" id="PS50217"/>
    </source>
</evidence>
<name>A0AAV5W5P3_9BILA</name>
<keyword evidence="3" id="KW-0805">Transcription regulation</keyword>
<protein>
    <recommendedName>
        <fullName evidence="9">BZIP domain-containing protein</fullName>
    </recommendedName>
</protein>
<keyword evidence="11" id="KW-1185">Reference proteome</keyword>
<keyword evidence="7" id="KW-0175">Coiled coil</keyword>
<feature type="region of interest" description="Disordered" evidence="8">
    <location>
        <begin position="49"/>
        <end position="93"/>
    </location>
</feature>
<organism evidence="10 11">
    <name type="scientific">Pristionchus fissidentatus</name>
    <dbReference type="NCBI Taxonomy" id="1538716"/>
    <lineage>
        <taxon>Eukaryota</taxon>
        <taxon>Metazoa</taxon>
        <taxon>Ecdysozoa</taxon>
        <taxon>Nematoda</taxon>
        <taxon>Chromadorea</taxon>
        <taxon>Rhabditida</taxon>
        <taxon>Rhabditina</taxon>
        <taxon>Diplogasteromorpha</taxon>
        <taxon>Diplogasteroidea</taxon>
        <taxon>Neodiplogasteridae</taxon>
        <taxon>Pristionchus</taxon>
    </lineage>
</organism>
<evidence type="ECO:0000256" key="4">
    <source>
        <dbReference type="ARBA" id="ARBA00023125"/>
    </source>
</evidence>
<evidence type="ECO:0000256" key="2">
    <source>
        <dbReference type="ARBA" id="ARBA00007163"/>
    </source>
</evidence>
<evidence type="ECO:0000256" key="6">
    <source>
        <dbReference type="ARBA" id="ARBA00023242"/>
    </source>
</evidence>
<dbReference type="CDD" id="cd14692">
    <property type="entry name" value="bZIP_ATF4"/>
    <property type="match status" value="1"/>
</dbReference>
<evidence type="ECO:0000313" key="10">
    <source>
        <dbReference type="EMBL" id="GMT26106.1"/>
    </source>
</evidence>
<dbReference type="Proteomes" id="UP001432322">
    <property type="component" value="Unassembled WGS sequence"/>
</dbReference>
<feature type="non-terminal residue" evidence="10">
    <location>
        <position position="1"/>
    </location>
</feature>
<proteinExistence type="inferred from homology"/>
<dbReference type="SUPFAM" id="SSF57959">
    <property type="entry name" value="Leucine zipper domain"/>
    <property type="match status" value="1"/>
</dbReference>
<evidence type="ECO:0000256" key="5">
    <source>
        <dbReference type="ARBA" id="ARBA00023163"/>
    </source>
</evidence>
<feature type="coiled-coil region" evidence="7">
    <location>
        <begin position="334"/>
        <end position="382"/>
    </location>
</feature>
<feature type="non-terminal residue" evidence="10">
    <location>
        <position position="390"/>
    </location>
</feature>
<dbReference type="PANTHER" id="PTHR13044">
    <property type="entry name" value="ACTIVATING TRANSCRIPTION FACTOR ATF 4/5"/>
    <property type="match status" value="1"/>
</dbReference>
<evidence type="ECO:0000256" key="7">
    <source>
        <dbReference type="SAM" id="Coils"/>
    </source>
</evidence>
<dbReference type="Pfam" id="PF07716">
    <property type="entry name" value="bZIP_2"/>
    <property type="match status" value="1"/>
</dbReference>
<reference evidence="10" key="1">
    <citation type="submission" date="2023-10" db="EMBL/GenBank/DDBJ databases">
        <title>Genome assembly of Pristionchus species.</title>
        <authorList>
            <person name="Yoshida K."/>
            <person name="Sommer R.J."/>
        </authorList>
    </citation>
    <scope>NUCLEOTIDE SEQUENCE</scope>
    <source>
        <strain evidence="10">RS5133</strain>
    </source>
</reference>
<dbReference type="GO" id="GO:0001228">
    <property type="term" value="F:DNA-binding transcription activator activity, RNA polymerase II-specific"/>
    <property type="evidence" value="ECO:0007669"/>
    <property type="project" value="TreeGrafter"/>
</dbReference>
<evidence type="ECO:0000256" key="1">
    <source>
        <dbReference type="ARBA" id="ARBA00004123"/>
    </source>
</evidence>
<comment type="subcellular location">
    <subcellularLocation>
        <location evidence="1">Nucleus</location>
    </subcellularLocation>
</comment>
<evidence type="ECO:0000256" key="3">
    <source>
        <dbReference type="ARBA" id="ARBA00023015"/>
    </source>
</evidence>
<accession>A0AAV5W5P3</accession>